<protein>
    <submittedName>
        <fullName evidence="6">Bacillibactin transport regulator</fullName>
    </submittedName>
</protein>
<evidence type="ECO:0000313" key="6">
    <source>
        <dbReference type="EMBL" id="VFA96671.1"/>
    </source>
</evidence>
<dbReference type="SUPFAM" id="SSF46689">
    <property type="entry name" value="Homeodomain-like"/>
    <property type="match status" value="2"/>
</dbReference>
<dbReference type="Proteomes" id="UP000290439">
    <property type="component" value="Chromosome"/>
</dbReference>
<evidence type="ECO:0000256" key="3">
    <source>
        <dbReference type="ARBA" id="ARBA00023163"/>
    </source>
</evidence>
<keyword evidence="2" id="KW-0238">DNA-binding</keyword>
<dbReference type="InterPro" id="IPR050204">
    <property type="entry name" value="AraC_XylS_family_regulators"/>
</dbReference>
<feature type="compositionally biased region" description="Polar residues" evidence="4">
    <location>
        <begin position="344"/>
        <end position="367"/>
    </location>
</feature>
<proteinExistence type="predicted"/>
<dbReference type="InterPro" id="IPR020449">
    <property type="entry name" value="Tscrpt_reg_AraC-type_HTH"/>
</dbReference>
<dbReference type="Pfam" id="PF12852">
    <property type="entry name" value="Cupin_6"/>
    <property type="match status" value="1"/>
</dbReference>
<keyword evidence="1" id="KW-0805">Transcription regulation</keyword>
<feature type="region of interest" description="Disordered" evidence="4">
    <location>
        <begin position="307"/>
        <end position="367"/>
    </location>
</feature>
<dbReference type="AlphaFoldDB" id="A0A4U8VT98"/>
<dbReference type="EMBL" id="LR215973">
    <property type="protein sequence ID" value="VFA96671.1"/>
    <property type="molecule type" value="Genomic_DNA"/>
</dbReference>
<evidence type="ECO:0000313" key="7">
    <source>
        <dbReference type="Proteomes" id="UP000290439"/>
    </source>
</evidence>
<reference evidence="6 7" key="1">
    <citation type="submission" date="2019-02" db="EMBL/GenBank/DDBJ databases">
        <authorList>
            <consortium name="Pathogen Informatics"/>
        </authorList>
    </citation>
    <scope>NUCLEOTIDE SEQUENCE [LARGE SCALE GENOMIC DNA]</scope>
    <source>
        <strain evidence="6 7">3012STDY6756504</strain>
    </source>
</reference>
<evidence type="ECO:0000256" key="4">
    <source>
        <dbReference type="SAM" id="MobiDB-lite"/>
    </source>
</evidence>
<keyword evidence="3" id="KW-0804">Transcription</keyword>
<dbReference type="PROSITE" id="PS00041">
    <property type="entry name" value="HTH_ARAC_FAMILY_1"/>
    <property type="match status" value="1"/>
</dbReference>
<dbReference type="GO" id="GO:0003700">
    <property type="term" value="F:DNA-binding transcription factor activity"/>
    <property type="evidence" value="ECO:0007669"/>
    <property type="project" value="InterPro"/>
</dbReference>
<evidence type="ECO:0000256" key="2">
    <source>
        <dbReference type="ARBA" id="ARBA00023125"/>
    </source>
</evidence>
<accession>A0A4U8VT98</accession>
<organism evidence="6 7">
    <name type="scientific">Nocardia cyriacigeorgica</name>
    <dbReference type="NCBI Taxonomy" id="135487"/>
    <lineage>
        <taxon>Bacteria</taxon>
        <taxon>Bacillati</taxon>
        <taxon>Actinomycetota</taxon>
        <taxon>Actinomycetes</taxon>
        <taxon>Mycobacteriales</taxon>
        <taxon>Nocardiaceae</taxon>
        <taxon>Nocardia</taxon>
    </lineage>
</organism>
<dbReference type="Pfam" id="PF12833">
    <property type="entry name" value="HTH_18"/>
    <property type="match status" value="1"/>
</dbReference>
<evidence type="ECO:0000259" key="5">
    <source>
        <dbReference type="PROSITE" id="PS01124"/>
    </source>
</evidence>
<dbReference type="PRINTS" id="PR00032">
    <property type="entry name" value="HTHARAC"/>
</dbReference>
<dbReference type="InterPro" id="IPR009057">
    <property type="entry name" value="Homeodomain-like_sf"/>
</dbReference>
<dbReference type="PROSITE" id="PS01124">
    <property type="entry name" value="HTH_ARAC_FAMILY_2"/>
    <property type="match status" value="1"/>
</dbReference>
<dbReference type="InterPro" id="IPR018062">
    <property type="entry name" value="HTH_AraC-typ_CS"/>
</dbReference>
<sequence>MDTYRGGVDVFDELLRNVRGNGSVFEQSQLAPSGSLLLGESASLTLCAPMRGGGVLDTGAGEPRRIAAGETAIVCGPDPFTFTDAPGPGLAEAGPTVLMVGSYDIRAEVPQRLLRVLPRVAVVTDAEDCGPLRDYLQAQLALSGPGRQIVLDRMLDWLLVCTLREWFDRPEAAPPAWYRALGDDVVGPALAALHADPARAWSTAELAATAGVARTTFTTRFTASVGQSPAAYLTEWRLTLAADLLAHSELTVAAIARRVGYADAFGFSSAFKRVRGMSPSAYRRTAVGGSDTRGATADYARQASASAAANSAKVRGSRPSARRTPSATTASELVRIDRKAPDQRSISASERPSAVSSRTKSATSTGT</sequence>
<dbReference type="GO" id="GO:0043565">
    <property type="term" value="F:sequence-specific DNA binding"/>
    <property type="evidence" value="ECO:0007669"/>
    <property type="project" value="InterPro"/>
</dbReference>
<dbReference type="InterPro" id="IPR018060">
    <property type="entry name" value="HTH_AraC"/>
</dbReference>
<dbReference type="InterPro" id="IPR032783">
    <property type="entry name" value="AraC_lig"/>
</dbReference>
<gene>
    <name evidence="6" type="primary">btr_1</name>
    <name evidence="6" type="ORF">NCTC10797_00425</name>
</gene>
<evidence type="ECO:0000256" key="1">
    <source>
        <dbReference type="ARBA" id="ARBA00023015"/>
    </source>
</evidence>
<dbReference type="SMART" id="SM00342">
    <property type="entry name" value="HTH_ARAC"/>
    <property type="match status" value="1"/>
</dbReference>
<dbReference type="PANTHER" id="PTHR46796:SF13">
    <property type="entry name" value="HTH-TYPE TRANSCRIPTIONAL ACTIVATOR RHAS"/>
    <property type="match status" value="1"/>
</dbReference>
<dbReference type="PANTHER" id="PTHR46796">
    <property type="entry name" value="HTH-TYPE TRANSCRIPTIONAL ACTIVATOR RHAS-RELATED"/>
    <property type="match status" value="1"/>
</dbReference>
<name>A0A4U8VT98_9NOCA</name>
<dbReference type="Gene3D" id="1.10.10.60">
    <property type="entry name" value="Homeodomain-like"/>
    <property type="match status" value="2"/>
</dbReference>
<feature type="domain" description="HTH araC/xylS-type" evidence="5">
    <location>
        <begin position="187"/>
        <end position="285"/>
    </location>
</feature>